<dbReference type="EMBL" id="BMFF01000008">
    <property type="protein sequence ID" value="GGD10032.1"/>
    <property type="molecule type" value="Genomic_DNA"/>
</dbReference>
<sequence length="157" mass="17318">MVHLTKLFKRKKGFTLAELLLAVAVVGILVAIAFPSYSKYVERMKITTAVNDIIDIGVRIERFRTANNGGLPDSLAQLQGVPAMDPWDNPYQYLSFEGLQGKGKMRKDKNLVPVNTDFDLYSMGEDGRSVAPFTAKQSRDDVVRANDGGFVGLAADY</sequence>
<comment type="caution">
    <text evidence="3">The sequence shown here is derived from an EMBL/GenBank/DDBJ whole genome shotgun (WGS) entry which is preliminary data.</text>
</comment>
<reference evidence="4" key="1">
    <citation type="journal article" date="2019" name="Int. J. Syst. Evol. Microbiol.">
        <title>The Global Catalogue of Microorganisms (GCM) 10K type strain sequencing project: providing services to taxonomists for standard genome sequencing and annotation.</title>
        <authorList>
            <consortium name="The Broad Institute Genomics Platform"/>
            <consortium name="The Broad Institute Genome Sequencing Center for Infectious Disease"/>
            <person name="Wu L."/>
            <person name="Ma J."/>
        </authorList>
    </citation>
    <scope>NUCLEOTIDE SEQUENCE [LARGE SCALE GENOMIC DNA]</scope>
    <source>
        <strain evidence="4">CGMCC 1.12482</strain>
    </source>
</reference>
<evidence type="ECO:0000313" key="3">
    <source>
        <dbReference type="EMBL" id="GGD10032.1"/>
    </source>
</evidence>
<dbReference type="Gene3D" id="3.30.700.10">
    <property type="entry name" value="Glycoprotein, Type 4 Pilin"/>
    <property type="match status" value="1"/>
</dbReference>
<dbReference type="PRINTS" id="PR00813">
    <property type="entry name" value="BCTERIALGSPG"/>
</dbReference>
<keyword evidence="4" id="KW-1185">Reference proteome</keyword>
<keyword evidence="2" id="KW-1133">Transmembrane helix</keyword>
<evidence type="ECO:0000256" key="2">
    <source>
        <dbReference type="SAM" id="Phobius"/>
    </source>
</evidence>
<evidence type="ECO:0000313" key="4">
    <source>
        <dbReference type="Proteomes" id="UP000638188"/>
    </source>
</evidence>
<dbReference type="Proteomes" id="UP000638188">
    <property type="component" value="Unassembled WGS sequence"/>
</dbReference>
<dbReference type="NCBIfam" id="TIGR02532">
    <property type="entry name" value="IV_pilin_GFxxxE"/>
    <property type="match status" value="1"/>
</dbReference>
<dbReference type="InterPro" id="IPR045584">
    <property type="entry name" value="Pilin-like"/>
</dbReference>
<dbReference type="SUPFAM" id="SSF54523">
    <property type="entry name" value="Pili subunits"/>
    <property type="match status" value="1"/>
</dbReference>
<keyword evidence="1" id="KW-0488">Methylation</keyword>
<proteinExistence type="predicted"/>
<feature type="transmembrane region" description="Helical" evidence="2">
    <location>
        <begin position="16"/>
        <end position="37"/>
    </location>
</feature>
<keyword evidence="2" id="KW-0812">Transmembrane</keyword>
<evidence type="ECO:0000256" key="1">
    <source>
        <dbReference type="ARBA" id="ARBA00022481"/>
    </source>
</evidence>
<dbReference type="Pfam" id="PF07963">
    <property type="entry name" value="N_methyl"/>
    <property type="match status" value="1"/>
</dbReference>
<name>A0ABQ1Q1G2_9GAMM</name>
<dbReference type="RefSeq" id="WP_150279068.1">
    <property type="nucleotide sequence ID" value="NZ_BMFF01000008.1"/>
</dbReference>
<gene>
    <name evidence="3" type="primary">xcpT</name>
    <name evidence="3" type="ORF">GCM10007418_31370</name>
</gene>
<dbReference type="InterPro" id="IPR012902">
    <property type="entry name" value="N_methyl_site"/>
</dbReference>
<protein>
    <submittedName>
        <fullName evidence="3">Type II secretion system protein G</fullName>
    </submittedName>
</protein>
<dbReference type="InterPro" id="IPR000983">
    <property type="entry name" value="Bac_GSPG_pilin"/>
</dbReference>
<accession>A0ABQ1Q1G2</accession>
<keyword evidence="2" id="KW-0472">Membrane</keyword>
<organism evidence="3 4">
    <name type="scientific">Halopseudomonas salina</name>
    <dbReference type="NCBI Taxonomy" id="1323744"/>
    <lineage>
        <taxon>Bacteria</taxon>
        <taxon>Pseudomonadati</taxon>
        <taxon>Pseudomonadota</taxon>
        <taxon>Gammaproteobacteria</taxon>
        <taxon>Pseudomonadales</taxon>
        <taxon>Pseudomonadaceae</taxon>
        <taxon>Halopseudomonas</taxon>
    </lineage>
</organism>